<keyword evidence="1 2" id="KW-0378">Hydrolase</keyword>
<dbReference type="PANTHER" id="PTHR35561:SF1">
    <property type="entry name" value="RNA 2',3'-CYCLIC PHOSPHODIESTERASE"/>
    <property type="match status" value="1"/>
</dbReference>
<feature type="short sequence motif" description="HXTX 1" evidence="2">
    <location>
        <begin position="50"/>
        <end position="53"/>
    </location>
</feature>
<comment type="function">
    <text evidence="2">Hydrolyzes RNA 2',3'-cyclic phosphodiester to an RNA 2'-phosphomonoester.</text>
</comment>
<name>A0A0E1NMJ1_YERPA</name>
<dbReference type="RefSeq" id="WP_002209356.1">
    <property type="nucleotide sequence ID" value="NC_008150.1"/>
</dbReference>
<reference evidence="3 4" key="1">
    <citation type="journal article" date="2006" name="J. Bacteriol.">
        <title>Complete genome sequence of Yersinia pestis strains Antiqua and Nepal516: evidence of gene reduction in an emerging pathogen.</title>
        <authorList>
            <person name="Chain P.S."/>
            <person name="Hu P."/>
            <person name="Malfatti S.A."/>
            <person name="Radnedge L."/>
            <person name="Larimer F."/>
            <person name="Vergez L.M."/>
            <person name="Worsham P."/>
            <person name="Chu M.C."/>
            <person name="Andersen G.L."/>
        </authorList>
    </citation>
    <scope>NUCLEOTIDE SEQUENCE [LARGE SCALE GENOMIC DNA]</scope>
    <source>
        <strain evidence="3 4">Antiqua</strain>
    </source>
</reference>
<dbReference type="PATRIC" id="fig|360102.15.peg.1585"/>
<dbReference type="Pfam" id="PF13563">
    <property type="entry name" value="2_5_RNA_ligase2"/>
    <property type="match status" value="1"/>
</dbReference>
<dbReference type="NCBIfam" id="NF011704">
    <property type="entry name" value="PRK15124.1"/>
    <property type="match status" value="1"/>
</dbReference>
<dbReference type="InterPro" id="IPR009097">
    <property type="entry name" value="Cyclic_Pdiesterase"/>
</dbReference>
<dbReference type="EC" id="3.1.4.58" evidence="2"/>
<proteinExistence type="inferred from homology"/>
<dbReference type="AlphaFoldDB" id="A0A0E1NMJ1"/>
<comment type="catalytic activity">
    <reaction evidence="2">
        <text>a 3'-end 2',3'-cyclophospho-ribonucleotide-RNA + H2O = a 3'-end 2'-phospho-ribonucleotide-RNA + H(+)</text>
        <dbReference type="Rhea" id="RHEA:11828"/>
        <dbReference type="Rhea" id="RHEA-COMP:10464"/>
        <dbReference type="Rhea" id="RHEA-COMP:17353"/>
        <dbReference type="ChEBI" id="CHEBI:15377"/>
        <dbReference type="ChEBI" id="CHEBI:15378"/>
        <dbReference type="ChEBI" id="CHEBI:83064"/>
        <dbReference type="ChEBI" id="CHEBI:173113"/>
        <dbReference type="EC" id="3.1.4.58"/>
    </reaction>
</comment>
<evidence type="ECO:0000256" key="2">
    <source>
        <dbReference type="HAMAP-Rule" id="MF_01940"/>
    </source>
</evidence>
<evidence type="ECO:0000313" key="3">
    <source>
        <dbReference type="EMBL" id="ABG14857.1"/>
    </source>
</evidence>
<dbReference type="GeneID" id="57975314"/>
<evidence type="ECO:0000313" key="4">
    <source>
        <dbReference type="Proteomes" id="UP000001971"/>
    </source>
</evidence>
<feature type="active site" description="Proton acceptor" evidence="2">
    <location>
        <position position="132"/>
    </location>
</feature>
<keyword evidence="3" id="KW-0436">Ligase</keyword>
<dbReference type="GO" id="GO:0004113">
    <property type="term" value="F:2',3'-cyclic-nucleotide 3'-phosphodiesterase activity"/>
    <property type="evidence" value="ECO:0007669"/>
    <property type="project" value="InterPro"/>
</dbReference>
<protein>
    <recommendedName>
        <fullName evidence="2">RNA 2',3'-cyclic phosphodiesterase</fullName>
        <shortName evidence="2">RNA 2',3'-CPDase</shortName>
        <ecNumber evidence="2">3.1.4.58</ecNumber>
    </recommendedName>
</protein>
<gene>
    <name evidence="3" type="ordered locus">YPA_2895</name>
</gene>
<feature type="active site" description="Proton donor" evidence="2">
    <location>
        <position position="50"/>
    </location>
</feature>
<dbReference type="HAMAP" id="MF_01940">
    <property type="entry name" value="RNA_CPDase"/>
    <property type="match status" value="1"/>
</dbReference>
<evidence type="ECO:0000256" key="1">
    <source>
        <dbReference type="ARBA" id="ARBA00022801"/>
    </source>
</evidence>
<dbReference type="GO" id="GO:0008664">
    <property type="term" value="F:RNA 2',3'-cyclic 3'-phosphodiesterase activity"/>
    <property type="evidence" value="ECO:0007669"/>
    <property type="project" value="UniProtKB-EC"/>
</dbReference>
<organism evidence="3 4">
    <name type="scientific">Yersinia pestis bv. Antiqua (strain Antiqua)</name>
    <dbReference type="NCBI Taxonomy" id="360102"/>
    <lineage>
        <taxon>Bacteria</taxon>
        <taxon>Pseudomonadati</taxon>
        <taxon>Pseudomonadota</taxon>
        <taxon>Gammaproteobacteria</taxon>
        <taxon>Enterobacterales</taxon>
        <taxon>Yersiniaceae</taxon>
        <taxon>Yersinia</taxon>
    </lineage>
</organism>
<comment type="similarity">
    <text evidence="2">Belongs to the 2H phosphoesterase superfamily. ThpR family.</text>
</comment>
<accession>A0A0E1NMJ1</accession>
<dbReference type="Gene3D" id="3.90.1140.10">
    <property type="entry name" value="Cyclic phosphodiesterase"/>
    <property type="match status" value="1"/>
</dbReference>
<dbReference type="GO" id="GO:0016874">
    <property type="term" value="F:ligase activity"/>
    <property type="evidence" value="ECO:0007669"/>
    <property type="project" value="UniProtKB-KW"/>
</dbReference>
<dbReference type="EMBL" id="CP000308">
    <property type="protein sequence ID" value="ABG14857.1"/>
    <property type="molecule type" value="Genomic_DNA"/>
</dbReference>
<dbReference type="PANTHER" id="PTHR35561">
    <property type="entry name" value="RNA 2',3'-CYCLIC PHOSPHODIESTERASE"/>
    <property type="match status" value="1"/>
</dbReference>
<dbReference type="HOGENOM" id="CLU_081251_2_1_6"/>
<feature type="short sequence motif" description="HXTX 2" evidence="2">
    <location>
        <begin position="132"/>
        <end position="135"/>
    </location>
</feature>
<dbReference type="SUPFAM" id="SSF55144">
    <property type="entry name" value="LigT-like"/>
    <property type="match status" value="1"/>
</dbReference>
<dbReference type="KEGG" id="ypa:YPA_2895"/>
<dbReference type="NCBIfam" id="TIGR02258">
    <property type="entry name" value="2_5_ligase"/>
    <property type="match status" value="1"/>
</dbReference>
<dbReference type="InterPro" id="IPR004175">
    <property type="entry name" value="RNA_CPDase"/>
</dbReference>
<dbReference type="Proteomes" id="UP000001971">
    <property type="component" value="Chromosome"/>
</dbReference>
<sequence length="191" mass="21112">MTNTVDELKRVRRLFFALTLPDAMQQEIVQWRAGHFSPEAGRPVAAANLHLTLAFLGEVSATKSQVLQQQAGRIQQAGFSVTLDDIGHWPGSGVIWLGCKNPPRGLLQLAQLLRSQAARSGCYQTPLPFHPHVTLLRNATRPVALPAKSGNETFQADHFSLYESVFARGRTRYNIVQSWPLAGSERKPDAC</sequence>